<dbReference type="RefSeq" id="WP_191249908.1">
    <property type="nucleotide sequence ID" value="NZ_BNCI01000001.1"/>
</dbReference>
<dbReference type="PANTHER" id="PTHR30246:SF1">
    <property type="entry name" value="2-DEHYDRO-3-DEOXY-6-PHOSPHOGALACTONATE ALDOLASE-RELATED"/>
    <property type="match status" value="1"/>
</dbReference>
<keyword evidence="6" id="KW-0456">Lyase</keyword>
<dbReference type="EMBL" id="BNCI01000001">
    <property type="protein sequence ID" value="GHF13414.1"/>
    <property type="molecule type" value="Genomic_DNA"/>
</dbReference>
<dbReference type="PANTHER" id="PTHR30246">
    <property type="entry name" value="2-KETO-3-DEOXY-6-PHOSPHOGLUCONATE ALDOLASE"/>
    <property type="match status" value="1"/>
</dbReference>
<dbReference type="NCBIfam" id="TIGR01182">
    <property type="entry name" value="eda"/>
    <property type="match status" value="1"/>
</dbReference>
<gene>
    <name evidence="9" type="ORF">GCM10017044_04290</name>
</gene>
<dbReference type="AlphaFoldDB" id="A0A919AK19"/>
<dbReference type="InterPro" id="IPR031337">
    <property type="entry name" value="KDPG/KHG_AS_1"/>
</dbReference>
<protein>
    <recommendedName>
        <fullName evidence="5">2-dehydro-3-deoxy-phosphogluconate aldolase</fullName>
        <ecNumber evidence="5">4.1.2.14</ecNumber>
    </recommendedName>
</protein>
<dbReference type="PROSITE" id="PS00160">
    <property type="entry name" value="ALDOLASE_KDPG_KHG_2"/>
    <property type="match status" value="1"/>
</dbReference>
<dbReference type="Gene3D" id="3.20.20.70">
    <property type="entry name" value="Aldolase class I"/>
    <property type="match status" value="1"/>
</dbReference>
<comment type="similarity">
    <text evidence="3">Belongs to the KHG/KDPG aldolase family.</text>
</comment>
<dbReference type="Pfam" id="PF01081">
    <property type="entry name" value="Aldolase"/>
    <property type="match status" value="1"/>
</dbReference>
<evidence type="ECO:0000256" key="2">
    <source>
        <dbReference type="ARBA" id="ARBA00004736"/>
    </source>
</evidence>
<dbReference type="Proteomes" id="UP000630923">
    <property type="component" value="Unassembled WGS sequence"/>
</dbReference>
<accession>A0A919AK19</accession>
<dbReference type="PROSITE" id="PS00159">
    <property type="entry name" value="ALDOLASE_KDPG_KHG_1"/>
    <property type="match status" value="1"/>
</dbReference>
<evidence type="ECO:0000256" key="7">
    <source>
        <dbReference type="ARBA" id="ARBA00023270"/>
    </source>
</evidence>
<reference evidence="9" key="1">
    <citation type="journal article" date="2014" name="Int. J. Syst. Evol. Microbiol.">
        <title>Complete genome sequence of Corynebacterium casei LMG S-19264T (=DSM 44701T), isolated from a smear-ripened cheese.</title>
        <authorList>
            <consortium name="US DOE Joint Genome Institute (JGI-PGF)"/>
            <person name="Walter F."/>
            <person name="Albersmeier A."/>
            <person name="Kalinowski J."/>
            <person name="Ruckert C."/>
        </authorList>
    </citation>
    <scope>NUCLEOTIDE SEQUENCE</scope>
    <source>
        <strain evidence="9">KCTC 42590</strain>
    </source>
</reference>
<keyword evidence="7" id="KW-0704">Schiff base</keyword>
<keyword evidence="10" id="KW-1185">Reference proteome</keyword>
<evidence type="ECO:0000313" key="9">
    <source>
        <dbReference type="EMBL" id="GHF13414.1"/>
    </source>
</evidence>
<dbReference type="GO" id="GO:0008675">
    <property type="term" value="F:2-dehydro-3-deoxy-phosphogluconate aldolase activity"/>
    <property type="evidence" value="ECO:0007669"/>
    <property type="project" value="UniProtKB-EC"/>
</dbReference>
<evidence type="ECO:0000256" key="4">
    <source>
        <dbReference type="ARBA" id="ARBA00011233"/>
    </source>
</evidence>
<reference evidence="9" key="2">
    <citation type="submission" date="2020-09" db="EMBL/GenBank/DDBJ databases">
        <authorList>
            <person name="Sun Q."/>
            <person name="Kim S."/>
        </authorList>
    </citation>
    <scope>NUCLEOTIDE SEQUENCE</scope>
    <source>
        <strain evidence="9">KCTC 42590</strain>
    </source>
</reference>
<dbReference type="SUPFAM" id="SSF51569">
    <property type="entry name" value="Aldolase"/>
    <property type="match status" value="1"/>
</dbReference>
<evidence type="ECO:0000256" key="6">
    <source>
        <dbReference type="ARBA" id="ARBA00023239"/>
    </source>
</evidence>
<dbReference type="EC" id="4.1.2.14" evidence="5"/>
<proteinExistence type="inferred from homology"/>
<comment type="catalytic activity">
    <reaction evidence="1">
        <text>2-dehydro-3-deoxy-6-phospho-D-gluconate = D-glyceraldehyde 3-phosphate + pyruvate</text>
        <dbReference type="Rhea" id="RHEA:17089"/>
        <dbReference type="ChEBI" id="CHEBI:15361"/>
        <dbReference type="ChEBI" id="CHEBI:57569"/>
        <dbReference type="ChEBI" id="CHEBI:59776"/>
        <dbReference type="EC" id="4.1.2.14"/>
    </reaction>
</comment>
<evidence type="ECO:0000256" key="8">
    <source>
        <dbReference type="ARBA" id="ARBA00023277"/>
    </source>
</evidence>
<name>A0A919AK19_9PROT</name>
<comment type="pathway">
    <text evidence="2">Carbohydrate acid metabolism; 2-dehydro-3-deoxy-D-gluconate degradation; D-glyceraldehyde 3-phosphate and pyruvate from 2-dehydro-3-deoxy-D-gluconate: step 2/2.</text>
</comment>
<dbReference type="InterPro" id="IPR031338">
    <property type="entry name" value="KDPG/KHG_AS_2"/>
</dbReference>
<dbReference type="CDD" id="cd00452">
    <property type="entry name" value="KDPG_aldolase"/>
    <property type="match status" value="1"/>
</dbReference>
<evidence type="ECO:0000256" key="5">
    <source>
        <dbReference type="ARBA" id="ARBA00013063"/>
    </source>
</evidence>
<dbReference type="InterPro" id="IPR000887">
    <property type="entry name" value="Aldlse_KDPG_KHG"/>
</dbReference>
<evidence type="ECO:0000256" key="1">
    <source>
        <dbReference type="ARBA" id="ARBA00000654"/>
    </source>
</evidence>
<evidence type="ECO:0000256" key="3">
    <source>
        <dbReference type="ARBA" id="ARBA00006906"/>
    </source>
</evidence>
<dbReference type="InterPro" id="IPR013785">
    <property type="entry name" value="Aldolase_TIM"/>
</dbReference>
<keyword evidence="8" id="KW-0119">Carbohydrate metabolism</keyword>
<comment type="caution">
    <text evidence="9">The sequence shown here is derived from an EMBL/GenBank/DDBJ whole genome shotgun (WGS) entry which is preliminary data.</text>
</comment>
<comment type="subunit">
    <text evidence="4">Homotrimer.</text>
</comment>
<evidence type="ECO:0000313" key="10">
    <source>
        <dbReference type="Proteomes" id="UP000630923"/>
    </source>
</evidence>
<organism evidence="9 10">
    <name type="scientific">Kordiimonas sediminis</name>
    <dbReference type="NCBI Taxonomy" id="1735581"/>
    <lineage>
        <taxon>Bacteria</taxon>
        <taxon>Pseudomonadati</taxon>
        <taxon>Pseudomonadota</taxon>
        <taxon>Alphaproteobacteria</taxon>
        <taxon>Kordiimonadales</taxon>
        <taxon>Kordiimonadaceae</taxon>
        <taxon>Kordiimonas</taxon>
    </lineage>
</organism>
<sequence>MSSGFDIEAVFAAGPVIPVLSFSSVGEAVETCQTLYDAGMRVFEITLRHPTAIAQIRAVVDTLPGDAIVGAGTVMNAALLSDAQHAGAKFGVSPGLTANLAESAQTSNWPFLPGVATVSEAMQAHAWGFDFLKFFPAETAGGAGFLKSLYAVLPDVRFCPTGGITPEKAPGYLELGNVPVVGGSWIIARNDVGRTDHPETAARAKAALLL</sequence>